<evidence type="ECO:0000256" key="3">
    <source>
        <dbReference type="ARBA" id="ARBA00022691"/>
    </source>
</evidence>
<dbReference type="Gene3D" id="1.10.8.10">
    <property type="entry name" value="DNA helicase RuvA subunit, C-terminal domain"/>
    <property type="match status" value="1"/>
</dbReference>
<dbReference type="InterPro" id="IPR007848">
    <property type="entry name" value="Small_mtfrase_dom"/>
</dbReference>
<proteinExistence type="inferred from homology"/>
<dbReference type="NCBIfam" id="TIGR00536">
    <property type="entry name" value="hemK_fam"/>
    <property type="match status" value="1"/>
</dbReference>
<keyword evidence="2 5" id="KW-0808">Transferase</keyword>
<feature type="binding site" evidence="5">
    <location>
        <position position="146"/>
    </location>
    <ligand>
        <name>S-adenosyl-L-methionine</name>
        <dbReference type="ChEBI" id="CHEBI:59789"/>
    </ligand>
</feature>
<dbReference type="GO" id="GO:0102559">
    <property type="term" value="F:peptide chain release factor N(5)-glutamine methyltransferase activity"/>
    <property type="evidence" value="ECO:0007669"/>
    <property type="project" value="UniProtKB-EC"/>
</dbReference>
<dbReference type="InterPro" id="IPR029063">
    <property type="entry name" value="SAM-dependent_MTases_sf"/>
</dbReference>
<evidence type="ECO:0000256" key="1">
    <source>
        <dbReference type="ARBA" id="ARBA00022603"/>
    </source>
</evidence>
<protein>
    <recommendedName>
        <fullName evidence="5">Release factor glutamine methyltransferase</fullName>
        <shortName evidence="5">RF MTase</shortName>
        <ecNumber evidence="5">2.1.1.297</ecNumber>
    </recommendedName>
    <alternativeName>
        <fullName evidence="5">N5-glutamine methyltransferase PrmC</fullName>
    </alternativeName>
    <alternativeName>
        <fullName evidence="5">Protein-(glutamine-N5) MTase PrmC</fullName>
    </alternativeName>
    <alternativeName>
        <fullName evidence="5">Protein-glutamine N-methyltransferase PrmC</fullName>
    </alternativeName>
</protein>
<dbReference type="InterPro" id="IPR040758">
    <property type="entry name" value="PrmC_N"/>
</dbReference>
<keyword evidence="1 5" id="KW-0489">Methyltransferase</keyword>
<sequence>MNPDLSLRSLLSGSTLPASEARVLMAHVLDKYYQLPRSALLSRDDMTLSLEANLAWQELQSKRMAGEPIAYLIGKRGFHNIELFVAPGVLIPRPETELLVEIGLREIQRLETEAISANVLDLGTGSGAIALAIAHETPSVMITATDQSSEALAIAATNAKHLGLEARVQFAQGSWYEALVNQVLFDVILSNPPYIANQDTHLTQGDLRFEPISALTDHANGLSCLEVIIQGAKSHLKPMGLFAVEHGFDQSEAVVSLMKAAGLSDIQTHEDLAGHKRVASARK</sequence>
<feature type="binding site" evidence="5">
    <location>
        <position position="191"/>
    </location>
    <ligand>
        <name>S-adenosyl-L-methionine</name>
        <dbReference type="ChEBI" id="CHEBI:59789"/>
    </ligand>
</feature>
<dbReference type="FunFam" id="3.40.50.150:FF:000053">
    <property type="entry name" value="Release factor glutamine methyltransferase"/>
    <property type="match status" value="1"/>
</dbReference>
<comment type="function">
    <text evidence="5">Methylates the class 1 translation termination release factors RF1/PrfA and RF2/PrfB on the glutamine residue of the universally conserved GGQ motif.</text>
</comment>
<dbReference type="InterPro" id="IPR019874">
    <property type="entry name" value="RF_methyltr_PrmC"/>
</dbReference>
<dbReference type="Proteomes" id="UP000196880">
    <property type="component" value="Unassembled WGS sequence"/>
</dbReference>
<evidence type="ECO:0000256" key="5">
    <source>
        <dbReference type="HAMAP-Rule" id="MF_02126"/>
    </source>
</evidence>
<dbReference type="PANTHER" id="PTHR18895:SF74">
    <property type="entry name" value="MTRF1L RELEASE FACTOR GLUTAMINE METHYLTRANSFERASE"/>
    <property type="match status" value="1"/>
</dbReference>
<feature type="binding site" evidence="5">
    <location>
        <begin position="191"/>
        <end position="194"/>
    </location>
    <ligand>
        <name>substrate</name>
    </ligand>
</feature>
<dbReference type="HAMAP" id="MF_02126">
    <property type="entry name" value="RF_methyltr_PrmC"/>
    <property type="match status" value="1"/>
</dbReference>
<dbReference type="CDD" id="cd02440">
    <property type="entry name" value="AdoMet_MTases"/>
    <property type="match status" value="1"/>
</dbReference>
<feature type="binding site" evidence="5">
    <location>
        <position position="175"/>
    </location>
    <ligand>
        <name>S-adenosyl-L-methionine</name>
        <dbReference type="ChEBI" id="CHEBI:59789"/>
    </ligand>
</feature>
<dbReference type="GO" id="GO:0032259">
    <property type="term" value="P:methylation"/>
    <property type="evidence" value="ECO:0007669"/>
    <property type="project" value="UniProtKB-KW"/>
</dbReference>
<dbReference type="RefSeq" id="WP_087908866.1">
    <property type="nucleotide sequence ID" value="NZ_NAIA01000001.1"/>
</dbReference>
<feature type="domain" description="Release factor glutamine methyltransferase N-terminal" evidence="7">
    <location>
        <begin position="12"/>
        <end position="74"/>
    </location>
</feature>
<evidence type="ECO:0000259" key="6">
    <source>
        <dbReference type="Pfam" id="PF05175"/>
    </source>
</evidence>
<evidence type="ECO:0000256" key="2">
    <source>
        <dbReference type="ARBA" id="ARBA00022679"/>
    </source>
</evidence>
<gene>
    <name evidence="5" type="primary">prmC</name>
    <name evidence="8" type="ORF">B6A14_02580</name>
</gene>
<dbReference type="OrthoDB" id="9800643at2"/>
<evidence type="ECO:0000259" key="7">
    <source>
        <dbReference type="Pfam" id="PF17827"/>
    </source>
</evidence>
<dbReference type="AlphaFoldDB" id="A0A210S0S4"/>
<comment type="caution">
    <text evidence="8">The sequence shown here is derived from an EMBL/GenBank/DDBJ whole genome shotgun (WGS) entry which is preliminary data.</text>
</comment>
<accession>A0A210S0S4</accession>
<dbReference type="InterPro" id="IPR002052">
    <property type="entry name" value="DNA_methylase_N6_adenine_CS"/>
</dbReference>
<feature type="binding site" evidence="5">
    <location>
        <begin position="123"/>
        <end position="127"/>
    </location>
    <ligand>
        <name>S-adenosyl-L-methionine</name>
        <dbReference type="ChEBI" id="CHEBI:59789"/>
    </ligand>
</feature>
<name>A0A210S0S4_9BURK</name>
<dbReference type="EMBL" id="NAIA01000001">
    <property type="protein sequence ID" value="OWF66866.1"/>
    <property type="molecule type" value="Genomic_DNA"/>
</dbReference>
<reference evidence="8 9" key="1">
    <citation type="submission" date="2017-03" db="EMBL/GenBank/DDBJ databases">
        <title>New species Polynucleobacter sp. MWH-EgelM1-30-B4.</title>
        <authorList>
            <person name="Hahn M.W."/>
        </authorList>
    </citation>
    <scope>NUCLEOTIDE SEQUENCE [LARGE SCALE GENOMIC DNA]</scope>
    <source>
        <strain evidence="8 9">MWH-EgelM1-30-B4</strain>
    </source>
</reference>
<dbReference type="NCBIfam" id="TIGR03534">
    <property type="entry name" value="RF_mod_PrmC"/>
    <property type="match status" value="1"/>
</dbReference>
<dbReference type="EC" id="2.1.1.297" evidence="5"/>
<dbReference type="InterPro" id="IPR050320">
    <property type="entry name" value="N5-glutamine_MTase"/>
</dbReference>
<comment type="similarity">
    <text evidence="5">Belongs to the protein N5-glutamine methyltransferase family. PrmC subfamily.</text>
</comment>
<evidence type="ECO:0000313" key="8">
    <source>
        <dbReference type="EMBL" id="OWF66866.1"/>
    </source>
</evidence>
<organism evidence="8 9">
    <name type="scientific">Polynucleobacter hirudinilacicola</name>
    <dbReference type="NCBI Taxonomy" id="1743166"/>
    <lineage>
        <taxon>Bacteria</taxon>
        <taxon>Pseudomonadati</taxon>
        <taxon>Pseudomonadota</taxon>
        <taxon>Betaproteobacteria</taxon>
        <taxon>Burkholderiales</taxon>
        <taxon>Burkholderiaceae</taxon>
        <taxon>Polynucleobacter</taxon>
    </lineage>
</organism>
<dbReference type="GO" id="GO:0003676">
    <property type="term" value="F:nucleic acid binding"/>
    <property type="evidence" value="ECO:0007669"/>
    <property type="project" value="InterPro"/>
</dbReference>
<comment type="catalytic activity">
    <reaction evidence="4 5">
        <text>L-glutaminyl-[peptide chain release factor] + S-adenosyl-L-methionine = N(5)-methyl-L-glutaminyl-[peptide chain release factor] + S-adenosyl-L-homocysteine + H(+)</text>
        <dbReference type="Rhea" id="RHEA:42896"/>
        <dbReference type="Rhea" id="RHEA-COMP:10271"/>
        <dbReference type="Rhea" id="RHEA-COMP:10272"/>
        <dbReference type="ChEBI" id="CHEBI:15378"/>
        <dbReference type="ChEBI" id="CHEBI:30011"/>
        <dbReference type="ChEBI" id="CHEBI:57856"/>
        <dbReference type="ChEBI" id="CHEBI:59789"/>
        <dbReference type="ChEBI" id="CHEBI:61891"/>
        <dbReference type="EC" id="2.1.1.297"/>
    </reaction>
</comment>
<feature type="domain" description="Methyltransferase small" evidence="6">
    <location>
        <begin position="108"/>
        <end position="202"/>
    </location>
</feature>
<keyword evidence="3 5" id="KW-0949">S-adenosyl-L-methionine</keyword>
<evidence type="ECO:0000313" key="9">
    <source>
        <dbReference type="Proteomes" id="UP000196880"/>
    </source>
</evidence>
<dbReference type="Gene3D" id="3.40.50.150">
    <property type="entry name" value="Vaccinia Virus protein VP39"/>
    <property type="match status" value="1"/>
</dbReference>
<evidence type="ECO:0000256" key="4">
    <source>
        <dbReference type="ARBA" id="ARBA00048391"/>
    </source>
</evidence>
<dbReference type="Pfam" id="PF05175">
    <property type="entry name" value="MTS"/>
    <property type="match status" value="1"/>
</dbReference>
<dbReference type="SUPFAM" id="SSF53335">
    <property type="entry name" value="S-adenosyl-L-methionine-dependent methyltransferases"/>
    <property type="match status" value="1"/>
</dbReference>
<dbReference type="PANTHER" id="PTHR18895">
    <property type="entry name" value="HEMK METHYLTRANSFERASE"/>
    <property type="match status" value="1"/>
</dbReference>
<keyword evidence="9" id="KW-1185">Reference proteome</keyword>
<dbReference type="InterPro" id="IPR004556">
    <property type="entry name" value="HemK-like"/>
</dbReference>
<dbReference type="PROSITE" id="PS00092">
    <property type="entry name" value="N6_MTASE"/>
    <property type="match status" value="1"/>
</dbReference>
<dbReference type="Pfam" id="PF17827">
    <property type="entry name" value="PrmC_N"/>
    <property type="match status" value="1"/>
</dbReference>